<dbReference type="InterPro" id="IPR041516">
    <property type="entry name" value="LACTB2_WH"/>
</dbReference>
<keyword evidence="3" id="KW-1185">Reference proteome</keyword>
<dbReference type="PANTHER" id="PTHR23131">
    <property type="entry name" value="ENDORIBONUCLEASE LACTB2"/>
    <property type="match status" value="1"/>
</dbReference>
<dbReference type="Pfam" id="PF00753">
    <property type="entry name" value="Lactamase_B"/>
    <property type="match status" value="1"/>
</dbReference>
<organism evidence="2 3">
    <name type="scientific">Lolliginicoccus lacisalsi</name>
    <dbReference type="NCBI Taxonomy" id="2742202"/>
    <lineage>
        <taxon>Bacteria</taxon>
        <taxon>Bacillati</taxon>
        <taxon>Actinomycetota</taxon>
        <taxon>Actinomycetes</taxon>
        <taxon>Mycobacteriales</taxon>
        <taxon>Hoyosellaceae</taxon>
        <taxon>Lolliginicoccus</taxon>
    </lineage>
</organism>
<sequence length="267" mass="27711">MPGTLAHPAYGQARPVTDQAAVIVAPNSGPMTLEGTNTWLLGAPGQQGRVLVDPGPMDEQHAEAVIAAAGAIELILVTHRHIDHTAGIDMLAERTGAPVRALLPEHCRDAAPLGEGEALRASGIALTVLPAPGHTADSIMLAVADGAVPLLLTGDTILGRGTTVLDATDGDLGDYLDTLGAIIDDRSGHLVLPGHGPELPDAAAAASAYKAHRLHRLEEVREALRVLGEDASARDIVERVYVAVDPALWGAAESSVRAQLAYLRDRA</sequence>
<dbReference type="InterPro" id="IPR036388">
    <property type="entry name" value="WH-like_DNA-bd_sf"/>
</dbReference>
<dbReference type="Gene3D" id="3.60.15.10">
    <property type="entry name" value="Ribonuclease Z/Hydroxyacylglutathione hydrolase-like"/>
    <property type="match status" value="1"/>
</dbReference>
<protein>
    <submittedName>
        <fullName evidence="2">MBL fold metallo-hydrolase</fullName>
    </submittedName>
</protein>
<reference evidence="2" key="1">
    <citation type="submission" date="2020-09" db="EMBL/GenBank/DDBJ databases">
        <title>Hoyosella lacisalsi sp. nov., a halotolerant actinobacterium isolated from soil of Lake Gudzhirganskoe.</title>
        <authorList>
            <person name="Yang Q."/>
            <person name="Guo P.Y."/>
            <person name="Liu S.W."/>
            <person name="Li F.N."/>
            <person name="Sun C.H."/>
        </authorList>
    </citation>
    <scope>NUCLEOTIDE SEQUENCE</scope>
    <source>
        <strain evidence="2">G463</strain>
    </source>
</reference>
<dbReference type="AlphaFoldDB" id="A0A927JEQ0"/>
<name>A0A927JEQ0_9ACTN</name>
<dbReference type="Gene3D" id="1.10.10.10">
    <property type="entry name" value="Winged helix-like DNA-binding domain superfamily/Winged helix DNA-binding domain"/>
    <property type="match status" value="1"/>
</dbReference>
<evidence type="ECO:0000259" key="1">
    <source>
        <dbReference type="SMART" id="SM00849"/>
    </source>
</evidence>
<dbReference type="Pfam" id="PF17778">
    <property type="entry name" value="WHD_BLACT"/>
    <property type="match status" value="1"/>
</dbReference>
<dbReference type="InterPro" id="IPR050662">
    <property type="entry name" value="Sec-metab_biosynth-thioest"/>
</dbReference>
<dbReference type="InterPro" id="IPR036866">
    <property type="entry name" value="RibonucZ/Hydroxyglut_hydro"/>
</dbReference>
<accession>A0A927JEQ0</accession>
<dbReference type="InterPro" id="IPR001279">
    <property type="entry name" value="Metallo-B-lactamas"/>
</dbReference>
<feature type="domain" description="Metallo-beta-lactamase" evidence="1">
    <location>
        <begin position="35"/>
        <end position="195"/>
    </location>
</feature>
<dbReference type="Proteomes" id="UP000642993">
    <property type="component" value="Unassembled WGS sequence"/>
</dbReference>
<dbReference type="SUPFAM" id="SSF56281">
    <property type="entry name" value="Metallo-hydrolase/oxidoreductase"/>
    <property type="match status" value="1"/>
</dbReference>
<evidence type="ECO:0000313" key="3">
    <source>
        <dbReference type="Proteomes" id="UP000642993"/>
    </source>
</evidence>
<gene>
    <name evidence="2" type="ORF">HT102_12180</name>
</gene>
<proteinExistence type="predicted"/>
<dbReference type="PANTHER" id="PTHR23131:SF0">
    <property type="entry name" value="ENDORIBONUCLEASE LACTB2"/>
    <property type="match status" value="1"/>
</dbReference>
<evidence type="ECO:0000313" key="2">
    <source>
        <dbReference type="EMBL" id="MBD8507242.1"/>
    </source>
</evidence>
<dbReference type="RefSeq" id="WP_192039695.1">
    <property type="nucleotide sequence ID" value="NZ_JACYWE010000007.1"/>
</dbReference>
<dbReference type="CDD" id="cd16278">
    <property type="entry name" value="metallo-hydrolase-like_MBL-fold"/>
    <property type="match status" value="1"/>
</dbReference>
<dbReference type="SMART" id="SM00849">
    <property type="entry name" value="Lactamase_B"/>
    <property type="match status" value="1"/>
</dbReference>
<dbReference type="EMBL" id="JACYWE010000007">
    <property type="protein sequence ID" value="MBD8507242.1"/>
    <property type="molecule type" value="Genomic_DNA"/>
</dbReference>
<comment type="caution">
    <text evidence="2">The sequence shown here is derived from an EMBL/GenBank/DDBJ whole genome shotgun (WGS) entry which is preliminary data.</text>
</comment>